<keyword evidence="4" id="KW-0548">Nucleotidyltransferase</keyword>
<dbReference type="Proteomes" id="UP000261223">
    <property type="component" value="Unassembled WGS sequence"/>
</dbReference>
<dbReference type="Pfam" id="PF00078">
    <property type="entry name" value="RVT_1"/>
    <property type="match status" value="1"/>
</dbReference>
<name>A0A108T3J5_BACSE</name>
<dbReference type="Pfam" id="PF21368">
    <property type="entry name" value="AI2M-like_HNH"/>
    <property type="match status" value="1"/>
</dbReference>
<evidence type="ECO:0000313" key="6">
    <source>
        <dbReference type="Proteomes" id="UP000261223"/>
    </source>
</evidence>
<evidence type="ECO:0000313" key="5">
    <source>
        <dbReference type="Proteomes" id="UP000056419"/>
    </source>
</evidence>
<dbReference type="GO" id="GO:0006397">
    <property type="term" value="P:mRNA processing"/>
    <property type="evidence" value="ECO:0007669"/>
    <property type="project" value="InterPro"/>
</dbReference>
<dbReference type="SUPFAM" id="SSF56672">
    <property type="entry name" value="DNA/RNA polymerases"/>
    <property type="match status" value="1"/>
</dbReference>
<dbReference type="Pfam" id="PF01348">
    <property type="entry name" value="Intron_maturas2"/>
    <property type="match status" value="1"/>
</dbReference>
<gene>
    <name evidence="3" type="primary">ltrA</name>
    <name evidence="3" type="ORF">AA415_02746</name>
    <name evidence="4" type="ORF">DXC34_18500</name>
</gene>
<keyword evidence="4" id="KW-0808">Transferase</keyword>
<sequence length="611" mass="72035">MQITENVRDIMRSPEYVLNSLTEHSENLNYKFERLYRIFFNEEMYYVAYQRIYAKPGNMTAGADGKTIDQMSLNRIEQLITSLKDESYQPQPSKRVYIPKKNGKMRPLGVPAFNDKLLQEVVRMILEAIYERQFEKTSHGFRPLRSCHTALSDIQKTFSGVKWFVEGDIKGFFDNINHEILIGILKERIADERFIRLIRKFLNAGYIEDWNFHNSYSGTPQGGIVSPILANIYLDKLDKFMKEYTEKFDKGKERKRTKQAVSLEGKRHRILKKLKVVKDKNERSELIRQYKAYQKEGLQYSDGDEMDMNYRKLKYVRYADDFLIGIIGSKQDAIIIKEDIKNFLYEKLALTLSDEKTLITHAENAAKFLGYEIFVRKSNDTKRSKYGVLRRVFNKRIQLALGKDTFKKKLLEYRVLEIKIHNGKEYWKAKSRPKLSNNNDFEILDRYNKEIKGIYNYYCLANNCSSLSKLGYIMKYSMYKTFAQKYRTTMSQIRKKYTKNGLFSVRYYLKNGTAKDLTFYHGGFKKKNPMNIKDLDNLPKFTYHPTNTSLIDRLKAEKCELCGVVDKLVMHHVRKLKNLQGKTTCEKQMMARKRKTIAICGKCYKKLSNNE</sequence>
<feature type="domain" description="Reverse transcriptase" evidence="2">
    <location>
        <begin position="79"/>
        <end position="373"/>
    </location>
</feature>
<keyword evidence="5" id="KW-1185">Reference proteome</keyword>
<dbReference type="InterPro" id="IPR000477">
    <property type="entry name" value="RT_dom"/>
</dbReference>
<dbReference type="PROSITE" id="PS50878">
    <property type="entry name" value="RT_POL"/>
    <property type="match status" value="1"/>
</dbReference>
<dbReference type="InterPro" id="IPR024937">
    <property type="entry name" value="Domain_X"/>
</dbReference>
<reference evidence="3 5" key="1">
    <citation type="journal article" date="2016" name="BMC Genomics">
        <title>Type VI secretion systems of human gut Bacteroidales segregate into three genetic architectures, two of which are contained on mobile genetic elements.</title>
        <authorList>
            <person name="Coyne M.J."/>
            <person name="Roelofs K.G."/>
            <person name="Comstock L.E."/>
        </authorList>
    </citation>
    <scope>NUCLEOTIDE SEQUENCE [LARGE SCALE GENOMIC DNA]</scope>
    <source>
        <strain evidence="3 5">CL09T03C01</strain>
    </source>
</reference>
<dbReference type="InterPro" id="IPR043502">
    <property type="entry name" value="DNA/RNA_pol_sf"/>
</dbReference>
<dbReference type="PANTHER" id="PTHR34047">
    <property type="entry name" value="NUCLEAR INTRON MATURASE 1, MITOCHONDRIAL-RELATED"/>
    <property type="match status" value="1"/>
</dbReference>
<dbReference type="STRING" id="46506.AA415_02746"/>
<dbReference type="AlphaFoldDB" id="A0A108T3J5"/>
<proteinExistence type="inferred from homology"/>
<dbReference type="InterPro" id="IPR051083">
    <property type="entry name" value="GrpII_Intron_Splice-Mob/Def"/>
</dbReference>
<organism evidence="3 5">
    <name type="scientific">Bacteroides stercoris</name>
    <dbReference type="NCBI Taxonomy" id="46506"/>
    <lineage>
        <taxon>Bacteria</taxon>
        <taxon>Pseudomonadati</taxon>
        <taxon>Bacteroidota</taxon>
        <taxon>Bacteroidia</taxon>
        <taxon>Bacteroidales</taxon>
        <taxon>Bacteroidaceae</taxon>
        <taxon>Bacteroides</taxon>
    </lineage>
</organism>
<comment type="similarity">
    <text evidence="1">Belongs to the bacterial reverse transcriptase family.</text>
</comment>
<dbReference type="Proteomes" id="UP000056419">
    <property type="component" value="Unassembled WGS sequence"/>
</dbReference>
<protein>
    <submittedName>
        <fullName evidence="4">Group II intron reverse transcriptase/maturase</fullName>
    </submittedName>
    <submittedName>
        <fullName evidence="3">Putative group II intron-encoded protein, LtrA-like</fullName>
    </submittedName>
</protein>
<dbReference type="EMBL" id="QSSV01000055">
    <property type="protein sequence ID" value="RGM07626.1"/>
    <property type="molecule type" value="Genomic_DNA"/>
</dbReference>
<reference evidence="4 6" key="3">
    <citation type="submission" date="2018-08" db="EMBL/GenBank/DDBJ databases">
        <title>A genome reference for cultivated species of the human gut microbiota.</title>
        <authorList>
            <person name="Zou Y."/>
            <person name="Xue W."/>
            <person name="Luo G."/>
        </authorList>
    </citation>
    <scope>NUCLEOTIDE SEQUENCE [LARGE SCALE GENOMIC DNA]</scope>
    <source>
        <strain evidence="4 6">TF03-6</strain>
    </source>
</reference>
<reference evidence="3" key="2">
    <citation type="submission" date="2016-01" db="EMBL/GenBank/DDBJ databases">
        <authorList>
            <person name="McClelland M."/>
            <person name="Jain A."/>
            <person name="Saraogi P."/>
            <person name="Mendelson R."/>
            <person name="Westerman R."/>
            <person name="SanMiguel P."/>
            <person name="Csonka L."/>
        </authorList>
    </citation>
    <scope>NUCLEOTIDE SEQUENCE</scope>
    <source>
        <strain evidence="3">CL09T03C01</strain>
    </source>
</reference>
<evidence type="ECO:0000259" key="2">
    <source>
        <dbReference type="PROSITE" id="PS50878"/>
    </source>
</evidence>
<dbReference type="PATRIC" id="fig|46506.5.peg.2953"/>
<evidence type="ECO:0000256" key="1">
    <source>
        <dbReference type="ARBA" id="ARBA00034120"/>
    </source>
</evidence>
<dbReference type="CDD" id="cd01651">
    <property type="entry name" value="RT_G2_intron"/>
    <property type="match status" value="1"/>
</dbReference>
<accession>A0A108T3J5</accession>
<dbReference type="InterPro" id="IPR049030">
    <property type="entry name" value="AI2M-like_HNH"/>
</dbReference>
<dbReference type="PANTHER" id="PTHR34047:SF8">
    <property type="entry name" value="PROTEIN YKFC"/>
    <property type="match status" value="1"/>
</dbReference>
<evidence type="ECO:0000313" key="4">
    <source>
        <dbReference type="EMBL" id="RGM07626.1"/>
    </source>
</evidence>
<comment type="caution">
    <text evidence="3">The sequence shown here is derived from an EMBL/GenBank/DDBJ whole genome shotgun (WGS) entry which is preliminary data.</text>
</comment>
<dbReference type="GO" id="GO:0003964">
    <property type="term" value="F:RNA-directed DNA polymerase activity"/>
    <property type="evidence" value="ECO:0007669"/>
    <property type="project" value="UniProtKB-KW"/>
</dbReference>
<keyword evidence="4" id="KW-0695">RNA-directed DNA polymerase</keyword>
<dbReference type="EMBL" id="LRGC01000018">
    <property type="protein sequence ID" value="KWR52697.1"/>
    <property type="molecule type" value="Genomic_DNA"/>
</dbReference>
<evidence type="ECO:0000313" key="3">
    <source>
        <dbReference type="EMBL" id="KWR52697.1"/>
    </source>
</evidence>